<dbReference type="EMBL" id="ML122299">
    <property type="protein sequence ID" value="RPD55049.1"/>
    <property type="molecule type" value="Genomic_DNA"/>
</dbReference>
<reference evidence="1" key="1">
    <citation type="journal article" date="2018" name="Genome Biol. Evol.">
        <title>Genomics and development of Lentinus tigrinus, a white-rot wood-decaying mushroom with dimorphic fruiting bodies.</title>
        <authorList>
            <person name="Wu B."/>
            <person name="Xu Z."/>
            <person name="Knudson A."/>
            <person name="Carlson A."/>
            <person name="Chen N."/>
            <person name="Kovaka S."/>
            <person name="LaButti K."/>
            <person name="Lipzen A."/>
            <person name="Pennachio C."/>
            <person name="Riley R."/>
            <person name="Schakwitz W."/>
            <person name="Umezawa K."/>
            <person name="Ohm R.A."/>
            <person name="Grigoriev I.V."/>
            <person name="Nagy L.G."/>
            <person name="Gibbons J."/>
            <person name="Hibbett D."/>
        </authorList>
    </citation>
    <scope>NUCLEOTIDE SEQUENCE [LARGE SCALE GENOMIC DNA]</scope>
    <source>
        <strain evidence="1">ALCF2SS1-6</strain>
    </source>
</reference>
<accession>A0A5C2RVL0</accession>
<dbReference type="Proteomes" id="UP000313359">
    <property type="component" value="Unassembled WGS sequence"/>
</dbReference>
<organism evidence="1 2">
    <name type="scientific">Lentinus tigrinus ALCF2SS1-6</name>
    <dbReference type="NCBI Taxonomy" id="1328759"/>
    <lineage>
        <taxon>Eukaryota</taxon>
        <taxon>Fungi</taxon>
        <taxon>Dikarya</taxon>
        <taxon>Basidiomycota</taxon>
        <taxon>Agaricomycotina</taxon>
        <taxon>Agaricomycetes</taxon>
        <taxon>Polyporales</taxon>
        <taxon>Polyporaceae</taxon>
        <taxon>Lentinus</taxon>
    </lineage>
</organism>
<evidence type="ECO:0008006" key="3">
    <source>
        <dbReference type="Google" id="ProtNLM"/>
    </source>
</evidence>
<protein>
    <recommendedName>
        <fullName evidence="3">BTB domain-containing protein</fullName>
    </recommendedName>
</protein>
<gene>
    <name evidence="1" type="ORF">L227DRAFT_657205</name>
</gene>
<keyword evidence="2" id="KW-1185">Reference proteome</keyword>
<proteinExistence type="predicted"/>
<name>A0A5C2RVL0_9APHY</name>
<evidence type="ECO:0000313" key="1">
    <source>
        <dbReference type="EMBL" id="RPD55049.1"/>
    </source>
</evidence>
<sequence length="257" mass="29060">MAGGQLTPEDMFDGLPVVRMPDAAYDIEQFFVVVYDGYISEGARRDIHTVVDFAVFAAWLRVGHKYHIQALALEAIRGFRSIFPMDLSTWTRYHFEFDGSFSHPRVRFETPQAIEAVNVIRQTCKVHLLPCALYTCAQLPRSVLFPGITRADGSLEMLSSADLQLCFEMKELLRATEPQIAVRWLTHAAAAKTCIERGDCTKEQKRMLMEVCRDLQENMRGDSLHGWDNSRRLYALGDEWAVCVFCGEAMAPGTDLG</sequence>
<evidence type="ECO:0000313" key="2">
    <source>
        <dbReference type="Proteomes" id="UP000313359"/>
    </source>
</evidence>
<dbReference type="OrthoDB" id="6359816at2759"/>
<dbReference type="AlphaFoldDB" id="A0A5C2RVL0"/>
<dbReference type="STRING" id="1328759.A0A5C2RVL0"/>